<comment type="caution">
    <text evidence="1">The sequence shown here is derived from an EMBL/GenBank/DDBJ whole genome shotgun (WGS) entry which is preliminary data.</text>
</comment>
<accession>A0AAW1JUL8</accession>
<organism evidence="1 2">
    <name type="scientific">Popillia japonica</name>
    <name type="common">Japanese beetle</name>
    <dbReference type="NCBI Taxonomy" id="7064"/>
    <lineage>
        <taxon>Eukaryota</taxon>
        <taxon>Metazoa</taxon>
        <taxon>Ecdysozoa</taxon>
        <taxon>Arthropoda</taxon>
        <taxon>Hexapoda</taxon>
        <taxon>Insecta</taxon>
        <taxon>Pterygota</taxon>
        <taxon>Neoptera</taxon>
        <taxon>Endopterygota</taxon>
        <taxon>Coleoptera</taxon>
        <taxon>Polyphaga</taxon>
        <taxon>Scarabaeiformia</taxon>
        <taxon>Scarabaeidae</taxon>
        <taxon>Rutelinae</taxon>
        <taxon>Popillia</taxon>
    </lineage>
</organism>
<reference evidence="1 2" key="1">
    <citation type="journal article" date="2024" name="BMC Genomics">
        <title>De novo assembly and annotation of Popillia japonica's genome with initial clues to its potential as an invasive pest.</title>
        <authorList>
            <person name="Cucini C."/>
            <person name="Boschi S."/>
            <person name="Funari R."/>
            <person name="Cardaioli E."/>
            <person name="Iannotti N."/>
            <person name="Marturano G."/>
            <person name="Paoli F."/>
            <person name="Bruttini M."/>
            <person name="Carapelli A."/>
            <person name="Frati F."/>
            <person name="Nardi F."/>
        </authorList>
    </citation>
    <scope>NUCLEOTIDE SEQUENCE [LARGE SCALE GENOMIC DNA]</scope>
    <source>
        <strain evidence="1">DMR45628</strain>
    </source>
</reference>
<keyword evidence="2" id="KW-1185">Reference proteome</keyword>
<protein>
    <submittedName>
        <fullName evidence="1">Uncharacterized protein</fullName>
    </submittedName>
</protein>
<dbReference type="Proteomes" id="UP001458880">
    <property type="component" value="Unassembled WGS sequence"/>
</dbReference>
<evidence type="ECO:0000313" key="2">
    <source>
        <dbReference type="Proteomes" id="UP001458880"/>
    </source>
</evidence>
<gene>
    <name evidence="1" type="ORF">QE152_g27434</name>
</gene>
<proteinExistence type="predicted"/>
<dbReference type="AlphaFoldDB" id="A0AAW1JUL8"/>
<sequence length="97" mass="11245">MEKNILAMRFSFLRQYQAMLTFPLHRHIVFLDETWILSTENPTKPRLLENQRDMAGNVAGTTNSFIPHANLIFASKLSTSDYHGEINSDLQTQLRHN</sequence>
<evidence type="ECO:0000313" key="1">
    <source>
        <dbReference type="EMBL" id="KAK9708055.1"/>
    </source>
</evidence>
<name>A0AAW1JUL8_POPJA</name>
<dbReference type="EMBL" id="JASPKY010000337">
    <property type="protein sequence ID" value="KAK9708055.1"/>
    <property type="molecule type" value="Genomic_DNA"/>
</dbReference>